<dbReference type="InterPro" id="IPR018496">
    <property type="entry name" value="PsdUridine_synth_RsuA/RluB_CS"/>
</dbReference>
<keyword evidence="3" id="KW-0694">RNA-binding</keyword>
<dbReference type="InterPro" id="IPR020094">
    <property type="entry name" value="TruA/RsuA/RluB/E/F_N"/>
</dbReference>
<dbReference type="InterPro" id="IPR042092">
    <property type="entry name" value="PsdUridine_s_RsuA/RluB/E/F_cat"/>
</dbReference>
<dbReference type="Pfam" id="PF00849">
    <property type="entry name" value="PseudoU_synth_2"/>
    <property type="match status" value="1"/>
</dbReference>
<dbReference type="NCBIfam" id="TIGR00093">
    <property type="entry name" value="pseudouridine synthase"/>
    <property type="match status" value="1"/>
</dbReference>
<dbReference type="AlphaFoldDB" id="A0A1F6ECE6"/>
<dbReference type="EC" id="5.4.99.-" evidence="4"/>
<dbReference type="InterPro" id="IPR002942">
    <property type="entry name" value="S4_RNA-bd"/>
</dbReference>
<dbReference type="SUPFAM" id="SSF55174">
    <property type="entry name" value="Alpha-L RNA-binding motif"/>
    <property type="match status" value="1"/>
</dbReference>
<keyword evidence="2 4" id="KW-0413">Isomerase</keyword>
<dbReference type="GO" id="GO:0120159">
    <property type="term" value="F:rRNA pseudouridine synthase activity"/>
    <property type="evidence" value="ECO:0007669"/>
    <property type="project" value="UniProtKB-ARBA"/>
</dbReference>
<comment type="caution">
    <text evidence="6">The sequence shown here is derived from an EMBL/GenBank/DDBJ whole genome shotgun (WGS) entry which is preliminary data.</text>
</comment>
<evidence type="ECO:0000313" key="7">
    <source>
        <dbReference type="Proteomes" id="UP000176689"/>
    </source>
</evidence>
<name>A0A1F6ECE6_9BACT</name>
<gene>
    <name evidence="6" type="ORF">A3F27_00695</name>
</gene>
<evidence type="ECO:0000256" key="4">
    <source>
        <dbReference type="RuleBase" id="RU003887"/>
    </source>
</evidence>
<dbReference type="Gene3D" id="3.30.70.1560">
    <property type="entry name" value="Alpha-L RNA-binding motif"/>
    <property type="match status" value="1"/>
</dbReference>
<dbReference type="Gene3D" id="3.10.290.10">
    <property type="entry name" value="RNA-binding S4 domain"/>
    <property type="match status" value="1"/>
</dbReference>
<dbReference type="InterPro" id="IPR020103">
    <property type="entry name" value="PsdUridine_synth_cat_dom_sf"/>
</dbReference>
<protein>
    <recommendedName>
        <fullName evidence="4">Pseudouridine synthase</fullName>
        <ecNumber evidence="4">5.4.99.-</ecNumber>
    </recommendedName>
</protein>
<dbReference type="Pfam" id="PF01479">
    <property type="entry name" value="S4"/>
    <property type="match status" value="1"/>
</dbReference>
<dbReference type="Proteomes" id="UP000176689">
    <property type="component" value="Unassembled WGS sequence"/>
</dbReference>
<evidence type="ECO:0000259" key="5">
    <source>
        <dbReference type="SMART" id="SM00363"/>
    </source>
</evidence>
<dbReference type="SUPFAM" id="SSF55120">
    <property type="entry name" value="Pseudouridine synthase"/>
    <property type="match status" value="1"/>
</dbReference>
<evidence type="ECO:0000256" key="3">
    <source>
        <dbReference type="PROSITE-ProRule" id="PRU00182"/>
    </source>
</evidence>
<reference evidence="6 7" key="1">
    <citation type="journal article" date="2016" name="Nat. Commun.">
        <title>Thousands of microbial genomes shed light on interconnected biogeochemical processes in an aquifer system.</title>
        <authorList>
            <person name="Anantharaman K."/>
            <person name="Brown C.T."/>
            <person name="Hug L.A."/>
            <person name="Sharon I."/>
            <person name="Castelle C.J."/>
            <person name="Probst A.J."/>
            <person name="Thomas B.C."/>
            <person name="Singh A."/>
            <person name="Wilkins M.J."/>
            <person name="Karaoz U."/>
            <person name="Brodie E.L."/>
            <person name="Williams K.H."/>
            <person name="Hubbard S.S."/>
            <person name="Banfield J.F."/>
        </authorList>
    </citation>
    <scope>NUCLEOTIDE SEQUENCE [LARGE SCALE GENOMIC DNA]</scope>
</reference>
<dbReference type="PROSITE" id="PS01149">
    <property type="entry name" value="PSI_RSU"/>
    <property type="match status" value="1"/>
</dbReference>
<proteinExistence type="inferred from homology"/>
<dbReference type="GO" id="GO:0000455">
    <property type="term" value="P:enzyme-directed rRNA pseudouridine synthesis"/>
    <property type="evidence" value="ECO:0007669"/>
    <property type="project" value="UniProtKB-ARBA"/>
</dbReference>
<dbReference type="InterPro" id="IPR050343">
    <property type="entry name" value="RsuA_PseudoU_synthase"/>
</dbReference>
<evidence type="ECO:0000256" key="2">
    <source>
        <dbReference type="ARBA" id="ARBA00023235"/>
    </source>
</evidence>
<dbReference type="EMBL" id="MFLP01000001">
    <property type="protein sequence ID" value="OGG71321.1"/>
    <property type="molecule type" value="Genomic_DNA"/>
</dbReference>
<dbReference type="Gene3D" id="3.30.70.580">
    <property type="entry name" value="Pseudouridine synthase I, catalytic domain, N-terminal subdomain"/>
    <property type="match status" value="1"/>
</dbReference>
<dbReference type="InterPro" id="IPR000748">
    <property type="entry name" value="PsdUridine_synth_RsuA/RluB/E/F"/>
</dbReference>
<accession>A0A1F6ECE6</accession>
<dbReference type="GO" id="GO:0003723">
    <property type="term" value="F:RNA binding"/>
    <property type="evidence" value="ECO:0007669"/>
    <property type="project" value="UniProtKB-KW"/>
</dbReference>
<dbReference type="CDD" id="cd00165">
    <property type="entry name" value="S4"/>
    <property type="match status" value="1"/>
</dbReference>
<evidence type="ECO:0000313" key="6">
    <source>
        <dbReference type="EMBL" id="OGG71321.1"/>
    </source>
</evidence>
<organism evidence="6 7">
    <name type="scientific">Candidatus Kaiserbacteria bacterium RIFCSPHIGHO2_12_FULL_53_13</name>
    <dbReference type="NCBI Taxonomy" id="1798502"/>
    <lineage>
        <taxon>Bacteria</taxon>
        <taxon>Candidatus Kaiseribacteriota</taxon>
    </lineage>
</organism>
<dbReference type="PROSITE" id="PS50889">
    <property type="entry name" value="S4"/>
    <property type="match status" value="1"/>
</dbReference>
<sequence>MSAEPQYPMRINKYLAGKKYCTRREADEMVKKGRVSINGRPAVLGDKVSERDVVDVKWRAKKYRYFAYNKPRGVITHSPQDEEEDILGTITLKNIFPVGRLDKDSYGLIILTDDGRITDALLNPEHAHEKEYEVTCAHKLPDDFKEKMERGVDIGGYVTKPCTVNILGDNTFSIVLTEGKKHQIRSMCGAFGQSAVELQRKRIVNIKLGRLVPGEYRAIQGKELSDFLKALGF</sequence>
<feature type="domain" description="RNA-binding S4" evidence="5">
    <location>
        <begin position="9"/>
        <end position="72"/>
    </location>
</feature>
<comment type="similarity">
    <text evidence="1 4">Belongs to the pseudouridine synthase RsuA family.</text>
</comment>
<dbReference type="PANTHER" id="PTHR47683">
    <property type="entry name" value="PSEUDOURIDINE SYNTHASE FAMILY PROTEIN-RELATED"/>
    <property type="match status" value="1"/>
</dbReference>
<evidence type="ECO:0000256" key="1">
    <source>
        <dbReference type="ARBA" id="ARBA00008348"/>
    </source>
</evidence>
<dbReference type="InterPro" id="IPR006145">
    <property type="entry name" value="PsdUridine_synth_RsuA/RluA"/>
</dbReference>
<dbReference type="SMART" id="SM00363">
    <property type="entry name" value="S4"/>
    <property type="match status" value="1"/>
</dbReference>
<dbReference type="InterPro" id="IPR036986">
    <property type="entry name" value="S4_RNA-bd_sf"/>
</dbReference>
<dbReference type="PANTHER" id="PTHR47683:SF2">
    <property type="entry name" value="RNA-BINDING S4 DOMAIN-CONTAINING PROTEIN"/>
    <property type="match status" value="1"/>
</dbReference>